<dbReference type="AlphaFoldDB" id="A0A328WM31"/>
<reference evidence="9 10" key="1">
    <citation type="submission" date="2018-06" db="EMBL/GenBank/DDBJ databases">
        <title>Genomic Encyclopedia of Type Strains, Phase III (KMG-III): the genomes of soil and plant-associated and newly described type strains.</title>
        <authorList>
            <person name="Whitman W."/>
        </authorList>
    </citation>
    <scope>NUCLEOTIDE SEQUENCE [LARGE SCALE GENOMIC DNA]</scope>
    <source>
        <strain evidence="9 10">CGMCC 1.12504</strain>
    </source>
</reference>
<evidence type="ECO:0000256" key="1">
    <source>
        <dbReference type="ARBA" id="ARBA00004651"/>
    </source>
</evidence>
<comment type="caution">
    <text evidence="9">The sequence shown here is derived from an EMBL/GenBank/DDBJ whole genome shotgun (WGS) entry which is preliminary data.</text>
</comment>
<dbReference type="PANTHER" id="PTHR21716">
    <property type="entry name" value="TRANSMEMBRANE PROTEIN"/>
    <property type="match status" value="1"/>
</dbReference>
<evidence type="ECO:0000256" key="3">
    <source>
        <dbReference type="ARBA" id="ARBA00022448"/>
    </source>
</evidence>
<dbReference type="InterPro" id="IPR002549">
    <property type="entry name" value="AI-2E-like"/>
</dbReference>
<keyword evidence="4" id="KW-1003">Cell membrane</keyword>
<feature type="transmembrane region" description="Helical" evidence="8">
    <location>
        <begin position="315"/>
        <end position="341"/>
    </location>
</feature>
<dbReference type="OrthoDB" id="9793390at2"/>
<dbReference type="RefSeq" id="WP_112086403.1">
    <property type="nucleotide sequence ID" value="NZ_QLSV01000009.1"/>
</dbReference>
<feature type="transmembrane region" description="Helical" evidence="8">
    <location>
        <begin position="208"/>
        <end position="230"/>
    </location>
</feature>
<evidence type="ECO:0000256" key="6">
    <source>
        <dbReference type="ARBA" id="ARBA00022989"/>
    </source>
</evidence>
<evidence type="ECO:0000313" key="10">
    <source>
        <dbReference type="Proteomes" id="UP000249518"/>
    </source>
</evidence>
<accession>A0A328WM31</accession>
<proteinExistence type="inferred from homology"/>
<evidence type="ECO:0000256" key="8">
    <source>
        <dbReference type="SAM" id="Phobius"/>
    </source>
</evidence>
<dbReference type="GO" id="GO:0005886">
    <property type="term" value="C:plasma membrane"/>
    <property type="evidence" value="ECO:0007669"/>
    <property type="project" value="UniProtKB-SubCell"/>
</dbReference>
<dbReference type="Proteomes" id="UP000249518">
    <property type="component" value="Unassembled WGS sequence"/>
</dbReference>
<gene>
    <name evidence="9" type="ORF">B0I10_10965</name>
</gene>
<feature type="transmembrane region" description="Helical" evidence="8">
    <location>
        <begin position="63"/>
        <end position="88"/>
    </location>
</feature>
<feature type="transmembrane region" description="Helical" evidence="8">
    <location>
        <begin position="236"/>
        <end position="265"/>
    </location>
</feature>
<evidence type="ECO:0000313" key="9">
    <source>
        <dbReference type="EMBL" id="RAR47392.1"/>
    </source>
</evidence>
<feature type="transmembrane region" description="Helical" evidence="8">
    <location>
        <begin position="9"/>
        <end position="28"/>
    </location>
</feature>
<protein>
    <submittedName>
        <fullName evidence="9">Putative PurR-regulated permease PerM</fullName>
    </submittedName>
</protein>
<dbReference type="Pfam" id="PF01594">
    <property type="entry name" value="AI-2E_transport"/>
    <property type="match status" value="1"/>
</dbReference>
<evidence type="ECO:0000256" key="4">
    <source>
        <dbReference type="ARBA" id="ARBA00022475"/>
    </source>
</evidence>
<evidence type="ECO:0000256" key="5">
    <source>
        <dbReference type="ARBA" id="ARBA00022692"/>
    </source>
</evidence>
<dbReference type="GO" id="GO:0055085">
    <property type="term" value="P:transmembrane transport"/>
    <property type="evidence" value="ECO:0007669"/>
    <property type="project" value="TreeGrafter"/>
</dbReference>
<dbReference type="EMBL" id="QLSV01000009">
    <property type="protein sequence ID" value="RAR47392.1"/>
    <property type="molecule type" value="Genomic_DNA"/>
</dbReference>
<dbReference type="PROSITE" id="PS51257">
    <property type="entry name" value="PROKAR_LIPOPROTEIN"/>
    <property type="match status" value="1"/>
</dbReference>
<keyword evidence="5 8" id="KW-0812">Transmembrane</keyword>
<dbReference type="PANTHER" id="PTHR21716:SF53">
    <property type="entry name" value="PERMEASE PERM-RELATED"/>
    <property type="match status" value="1"/>
</dbReference>
<evidence type="ECO:0000256" key="2">
    <source>
        <dbReference type="ARBA" id="ARBA00009773"/>
    </source>
</evidence>
<keyword evidence="10" id="KW-1185">Reference proteome</keyword>
<keyword evidence="7 8" id="KW-0472">Membrane</keyword>
<keyword evidence="3" id="KW-0813">Transport</keyword>
<sequence length="362" mass="40224">MTSKTISSGILRAIGTLVLIALGCWFLYAIQSIIIYLVIALILTLICNPVVEFLKKKCKFNNTWAVITTIILLLILVALFILMFVPLISSQAQSLSLLNTESIQEKIMLLYYDLNLYLVDRGILIEDIFKDSDIASYLNMNFLPSFFNGVLSTLSSIGIGVASVLFITFFFLKDKVVFLVGAKKIIPDDHEAETLNSIAKINDLLSRYFIGLIFQLLICFILYFIVLLIFGVENAFVIAFICAILNIIPYIGPLISSILAASLTMIGGIGGDFQTEILPTAIYVLIGFYVVQLIDNNISQPLIFSNSTKSHPLEIFLVILTAGFISGIIGMIVAVPLYTIIKVIAKEFFPEYKIVQVLTRKL</sequence>
<comment type="subcellular location">
    <subcellularLocation>
        <location evidence="1">Cell membrane</location>
        <topology evidence="1">Multi-pass membrane protein</topology>
    </subcellularLocation>
</comment>
<keyword evidence="6 8" id="KW-1133">Transmembrane helix</keyword>
<evidence type="ECO:0000256" key="7">
    <source>
        <dbReference type="ARBA" id="ARBA00023136"/>
    </source>
</evidence>
<name>A0A328WM31_9FLAO</name>
<feature type="transmembrane region" description="Helical" evidence="8">
    <location>
        <begin position="34"/>
        <end position="51"/>
    </location>
</feature>
<comment type="similarity">
    <text evidence="2">Belongs to the autoinducer-2 exporter (AI-2E) (TC 2.A.86) family.</text>
</comment>
<feature type="transmembrane region" description="Helical" evidence="8">
    <location>
        <begin position="277"/>
        <end position="295"/>
    </location>
</feature>
<feature type="transmembrane region" description="Helical" evidence="8">
    <location>
        <begin position="146"/>
        <end position="172"/>
    </location>
</feature>
<organism evidence="9 10">
    <name type="scientific">Flavobacterium lacus</name>
    <dbReference type="NCBI Taxonomy" id="1353778"/>
    <lineage>
        <taxon>Bacteria</taxon>
        <taxon>Pseudomonadati</taxon>
        <taxon>Bacteroidota</taxon>
        <taxon>Flavobacteriia</taxon>
        <taxon>Flavobacteriales</taxon>
        <taxon>Flavobacteriaceae</taxon>
        <taxon>Flavobacterium</taxon>
    </lineage>
</organism>